<proteinExistence type="inferred from homology"/>
<accession>A0A6N2YR76</accession>
<evidence type="ECO:0000256" key="11">
    <source>
        <dbReference type="ARBA" id="ARBA00023288"/>
    </source>
</evidence>
<gene>
    <name evidence="12 15" type="primary">prsA</name>
    <name evidence="15" type="ORF">SRLFYP117_00193</name>
</gene>
<dbReference type="GO" id="GO:0006457">
    <property type="term" value="P:protein folding"/>
    <property type="evidence" value="ECO:0007669"/>
    <property type="project" value="UniProtKB-UniRule"/>
</dbReference>
<evidence type="ECO:0000259" key="14">
    <source>
        <dbReference type="PROSITE" id="PS50198"/>
    </source>
</evidence>
<feature type="signal peptide" evidence="13">
    <location>
        <begin position="1"/>
        <end position="19"/>
    </location>
</feature>
<evidence type="ECO:0000256" key="5">
    <source>
        <dbReference type="ARBA" id="ARBA00022475"/>
    </source>
</evidence>
<comment type="function">
    <text evidence="2 12">Plays a major role in protein secretion by helping the post-translocational extracellular folding of several secreted proteins.</text>
</comment>
<name>A0A6N2YR76_STROR</name>
<keyword evidence="7 12" id="KW-0697">Rotamase</keyword>
<organism evidence="15">
    <name type="scientific">Streptococcus oralis</name>
    <dbReference type="NCBI Taxonomy" id="1303"/>
    <lineage>
        <taxon>Bacteria</taxon>
        <taxon>Bacillati</taxon>
        <taxon>Bacillota</taxon>
        <taxon>Bacilli</taxon>
        <taxon>Lactobacillales</taxon>
        <taxon>Streptococcaceae</taxon>
        <taxon>Streptococcus</taxon>
    </lineage>
</organism>
<dbReference type="GO" id="GO:0003755">
    <property type="term" value="F:peptidyl-prolyl cis-trans isomerase activity"/>
    <property type="evidence" value="ECO:0007669"/>
    <property type="project" value="UniProtKB-UniRule"/>
</dbReference>
<evidence type="ECO:0000256" key="3">
    <source>
        <dbReference type="ARBA" id="ARBA00004193"/>
    </source>
</evidence>
<dbReference type="PANTHER" id="PTHR47245:SF1">
    <property type="entry name" value="FOLDASE PROTEIN PRSA"/>
    <property type="match status" value="1"/>
</dbReference>
<dbReference type="EMBL" id="CACRUL010000001">
    <property type="protein sequence ID" value="VYT68753.1"/>
    <property type="molecule type" value="Genomic_DNA"/>
</dbReference>
<feature type="domain" description="PpiC" evidence="14">
    <location>
        <begin position="143"/>
        <end position="241"/>
    </location>
</feature>
<comment type="subcellular location">
    <subcellularLocation>
        <location evidence="3 12">Cell membrane</location>
        <topology evidence="3 12">Lipid-anchor</topology>
    </subcellularLocation>
</comment>
<evidence type="ECO:0000256" key="8">
    <source>
        <dbReference type="ARBA" id="ARBA00023136"/>
    </source>
</evidence>
<dbReference type="HAMAP" id="MF_01145">
    <property type="entry name" value="Foldase_PrsA"/>
    <property type="match status" value="1"/>
</dbReference>
<comment type="catalytic activity">
    <reaction evidence="1 12">
        <text>[protein]-peptidylproline (omega=180) = [protein]-peptidylproline (omega=0)</text>
        <dbReference type="Rhea" id="RHEA:16237"/>
        <dbReference type="Rhea" id="RHEA-COMP:10747"/>
        <dbReference type="Rhea" id="RHEA-COMP:10748"/>
        <dbReference type="ChEBI" id="CHEBI:83833"/>
        <dbReference type="ChEBI" id="CHEBI:83834"/>
        <dbReference type="EC" id="5.2.1.8"/>
    </reaction>
</comment>
<reference evidence="15" key="1">
    <citation type="submission" date="2019-11" db="EMBL/GenBank/DDBJ databases">
        <authorList>
            <person name="Feng L."/>
        </authorList>
    </citation>
    <scope>NUCLEOTIDE SEQUENCE</scope>
    <source>
        <strain evidence="15">SrubneriLFYP117</strain>
    </source>
</reference>
<evidence type="ECO:0000256" key="10">
    <source>
        <dbReference type="ARBA" id="ARBA00023235"/>
    </source>
</evidence>
<dbReference type="NCBIfam" id="NF002361">
    <property type="entry name" value="PRK01326.1"/>
    <property type="match status" value="1"/>
</dbReference>
<feature type="chain" id="PRO_5038407351" description="Foldase protein PrsA" evidence="13">
    <location>
        <begin position="20"/>
        <end position="313"/>
    </location>
</feature>
<evidence type="ECO:0000256" key="2">
    <source>
        <dbReference type="ARBA" id="ARBA00003828"/>
    </source>
</evidence>
<dbReference type="InterPro" id="IPR050245">
    <property type="entry name" value="PrsA_foldase"/>
</dbReference>
<dbReference type="GO" id="GO:0005886">
    <property type="term" value="C:plasma membrane"/>
    <property type="evidence" value="ECO:0007669"/>
    <property type="project" value="UniProtKB-SubCell"/>
</dbReference>
<sequence length="313" mass="34483">MKKKFVAGAVTLLSVVALAACAKSGSDKDIVTMKGDTITVGDFYDEIKNNQGAQQYLFQMTINKVFEKEYGSKVSDKDVEKKVDEQKKQLGEAFKSYLTQQGLTEETNKQQIRSNLLLEYAVDQAISKELTDEAYKKAFESYTPEITANVIKLDSEEKANEVLASVKAEGADFAQIAKENSTDASTKDKGGEIKFDSGTTTVPTRVKEAASKLDVNGISDVVIVPASQNNAGSYYIVKVTKKEEKGSDWKKYEKRLKEILTADRKNDANFIRSIIAKAMTNANIKVKDDAFKATFNQYMQNIGATTEGSSSSK</sequence>
<dbReference type="InterPro" id="IPR027304">
    <property type="entry name" value="Trigger_fact/SurA_dom_sf"/>
</dbReference>
<evidence type="ECO:0000256" key="9">
    <source>
        <dbReference type="ARBA" id="ARBA00023139"/>
    </source>
</evidence>
<dbReference type="PROSITE" id="PS50198">
    <property type="entry name" value="PPIC_PPIASE_2"/>
    <property type="match status" value="1"/>
</dbReference>
<dbReference type="RefSeq" id="WP_048689251.1">
    <property type="nucleotide sequence ID" value="NZ_CACRUL010000001.1"/>
</dbReference>
<comment type="similarity">
    <text evidence="4 12">Belongs to the PrsA family.</text>
</comment>
<dbReference type="PROSITE" id="PS51257">
    <property type="entry name" value="PROKAR_LIPOPROTEIN"/>
    <property type="match status" value="1"/>
</dbReference>
<evidence type="ECO:0000256" key="1">
    <source>
        <dbReference type="ARBA" id="ARBA00000971"/>
    </source>
</evidence>
<evidence type="ECO:0000256" key="6">
    <source>
        <dbReference type="ARBA" id="ARBA00022729"/>
    </source>
</evidence>
<dbReference type="SUPFAM" id="SSF109998">
    <property type="entry name" value="Triger factor/SurA peptide-binding domain-like"/>
    <property type="match status" value="1"/>
</dbReference>
<dbReference type="PANTHER" id="PTHR47245">
    <property type="entry name" value="PEPTIDYLPROLYL ISOMERASE"/>
    <property type="match status" value="1"/>
</dbReference>
<dbReference type="Gene3D" id="3.10.50.40">
    <property type="match status" value="1"/>
</dbReference>
<dbReference type="InterPro" id="IPR000297">
    <property type="entry name" value="PPIase_PpiC"/>
</dbReference>
<dbReference type="SUPFAM" id="SSF54534">
    <property type="entry name" value="FKBP-like"/>
    <property type="match status" value="1"/>
</dbReference>
<dbReference type="Pfam" id="PF13616">
    <property type="entry name" value="Rotamase_3"/>
    <property type="match status" value="1"/>
</dbReference>
<dbReference type="InterPro" id="IPR046357">
    <property type="entry name" value="PPIase_dom_sf"/>
</dbReference>
<evidence type="ECO:0000256" key="4">
    <source>
        <dbReference type="ARBA" id="ARBA00006071"/>
    </source>
</evidence>
<dbReference type="InterPro" id="IPR023059">
    <property type="entry name" value="Foldase_PrsA"/>
</dbReference>
<keyword evidence="5 12" id="KW-1003">Cell membrane</keyword>
<evidence type="ECO:0000256" key="12">
    <source>
        <dbReference type="HAMAP-Rule" id="MF_01145"/>
    </source>
</evidence>
<keyword evidence="10 12" id="KW-0413">Isomerase</keyword>
<evidence type="ECO:0000256" key="7">
    <source>
        <dbReference type="ARBA" id="ARBA00023110"/>
    </source>
</evidence>
<keyword evidence="8 12" id="KW-0472">Membrane</keyword>
<evidence type="ECO:0000256" key="13">
    <source>
        <dbReference type="SAM" id="SignalP"/>
    </source>
</evidence>
<dbReference type="AlphaFoldDB" id="A0A6N2YR76"/>
<keyword evidence="9 12" id="KW-0564">Palmitate</keyword>
<keyword evidence="11 12" id="KW-0449">Lipoprotein</keyword>
<protein>
    <recommendedName>
        <fullName evidence="12">Foldase protein PrsA</fullName>
        <ecNumber evidence="12">5.2.1.8</ecNumber>
    </recommendedName>
</protein>
<evidence type="ECO:0000313" key="15">
    <source>
        <dbReference type="EMBL" id="VYT68753.1"/>
    </source>
</evidence>
<dbReference type="EC" id="5.2.1.8" evidence="12"/>
<keyword evidence="6 12" id="KW-0732">Signal</keyword>